<feature type="compositionally biased region" description="Acidic residues" evidence="1">
    <location>
        <begin position="56"/>
        <end position="68"/>
    </location>
</feature>
<dbReference type="AlphaFoldDB" id="A0A4Z2EBV4"/>
<accession>A0A4Z2EBV4</accession>
<proteinExistence type="predicted"/>
<reference evidence="2 3" key="1">
    <citation type="submission" date="2019-03" db="EMBL/GenBank/DDBJ databases">
        <title>First draft genome of Liparis tanakae, snailfish: a comprehensive survey of snailfish specific genes.</title>
        <authorList>
            <person name="Kim W."/>
            <person name="Song I."/>
            <person name="Jeong J.-H."/>
            <person name="Kim D."/>
            <person name="Kim S."/>
            <person name="Ryu S."/>
            <person name="Song J.Y."/>
            <person name="Lee S.K."/>
        </authorList>
    </citation>
    <scope>NUCLEOTIDE SEQUENCE [LARGE SCALE GENOMIC DNA]</scope>
    <source>
        <tissue evidence="2">Muscle</tissue>
    </source>
</reference>
<sequence length="86" mass="10178">MRDAVFKRYFHHGVALESHRAARRDEFQSLKTLPFWFLYRLFSASGGDGRRRGDVVGEEEEEEEEEEDRERWATVTACHRVHPGEL</sequence>
<dbReference type="EMBL" id="SRLO01010519">
    <property type="protein sequence ID" value="TNN26299.1"/>
    <property type="molecule type" value="Genomic_DNA"/>
</dbReference>
<organism evidence="2 3">
    <name type="scientific">Liparis tanakae</name>
    <name type="common">Tanaka's snailfish</name>
    <dbReference type="NCBI Taxonomy" id="230148"/>
    <lineage>
        <taxon>Eukaryota</taxon>
        <taxon>Metazoa</taxon>
        <taxon>Chordata</taxon>
        <taxon>Craniata</taxon>
        <taxon>Vertebrata</taxon>
        <taxon>Euteleostomi</taxon>
        <taxon>Actinopterygii</taxon>
        <taxon>Neopterygii</taxon>
        <taxon>Teleostei</taxon>
        <taxon>Neoteleostei</taxon>
        <taxon>Acanthomorphata</taxon>
        <taxon>Eupercaria</taxon>
        <taxon>Perciformes</taxon>
        <taxon>Cottioidei</taxon>
        <taxon>Cottales</taxon>
        <taxon>Liparidae</taxon>
        <taxon>Liparis</taxon>
    </lineage>
</organism>
<evidence type="ECO:0000256" key="1">
    <source>
        <dbReference type="SAM" id="MobiDB-lite"/>
    </source>
</evidence>
<keyword evidence="3" id="KW-1185">Reference proteome</keyword>
<feature type="region of interest" description="Disordered" evidence="1">
    <location>
        <begin position="45"/>
        <end position="72"/>
    </location>
</feature>
<evidence type="ECO:0000313" key="3">
    <source>
        <dbReference type="Proteomes" id="UP000314294"/>
    </source>
</evidence>
<protein>
    <submittedName>
        <fullName evidence="2">Uncharacterized protein</fullName>
    </submittedName>
</protein>
<evidence type="ECO:0000313" key="2">
    <source>
        <dbReference type="EMBL" id="TNN26299.1"/>
    </source>
</evidence>
<comment type="caution">
    <text evidence="2">The sequence shown here is derived from an EMBL/GenBank/DDBJ whole genome shotgun (WGS) entry which is preliminary data.</text>
</comment>
<dbReference type="Proteomes" id="UP000314294">
    <property type="component" value="Unassembled WGS sequence"/>
</dbReference>
<gene>
    <name evidence="2" type="ORF">EYF80_063564</name>
</gene>
<name>A0A4Z2EBV4_9TELE</name>